<dbReference type="GO" id="GO:0046872">
    <property type="term" value="F:metal ion binding"/>
    <property type="evidence" value="ECO:0007669"/>
    <property type="project" value="UniProtKB-KW"/>
</dbReference>
<dbReference type="Proteomes" id="UP000002200">
    <property type="component" value="Chromosome"/>
</dbReference>
<feature type="binding site" evidence="11">
    <location>
        <position position="52"/>
    </location>
    <ligand>
        <name>[4Fe-4S] cluster</name>
        <dbReference type="ChEBI" id="CHEBI:49883"/>
    </ligand>
</feature>
<feature type="binding site" evidence="11">
    <location>
        <position position="80"/>
    </location>
    <ligand>
        <name>[4Fe-4S] cluster</name>
        <dbReference type="ChEBI" id="CHEBI:49883"/>
    </ligand>
</feature>
<name>Q83MS6_TROWT</name>
<dbReference type="GO" id="GO:0045454">
    <property type="term" value="P:cell redox homeostasis"/>
    <property type="evidence" value="ECO:0007669"/>
    <property type="project" value="TreeGrafter"/>
</dbReference>
<keyword evidence="7 11" id="KW-0805">Transcription regulation</keyword>
<dbReference type="GO" id="GO:0051539">
    <property type="term" value="F:4 iron, 4 sulfur cluster binding"/>
    <property type="evidence" value="ECO:0007669"/>
    <property type="project" value="UniProtKB-UniRule"/>
</dbReference>
<keyword evidence="9 11" id="KW-1015">Disulfide bond</keyword>
<comment type="similarity">
    <text evidence="2 11">Belongs to the WhiB family.</text>
</comment>
<dbReference type="STRING" id="203267.TWT_618"/>
<dbReference type="PANTHER" id="PTHR38839">
    <property type="entry name" value="TRANSCRIPTIONAL REGULATOR WHID-RELATED"/>
    <property type="match status" value="1"/>
</dbReference>
<dbReference type="InterPro" id="IPR003482">
    <property type="entry name" value="Whib"/>
</dbReference>
<keyword evidence="11" id="KW-0963">Cytoplasm</keyword>
<evidence type="ECO:0000256" key="7">
    <source>
        <dbReference type="ARBA" id="ARBA00023015"/>
    </source>
</evidence>
<comment type="function">
    <text evidence="11">Acts as a transcriptional regulator. Probably redox-responsive. The apo- but not holo-form probably binds DNA.</text>
</comment>
<evidence type="ECO:0000256" key="5">
    <source>
        <dbReference type="ARBA" id="ARBA00023004"/>
    </source>
</evidence>
<comment type="PTM">
    <text evidence="11">Upon Fe-S cluster removal intramolecular disulfide bonds are formed.</text>
</comment>
<evidence type="ECO:0000256" key="10">
    <source>
        <dbReference type="ARBA" id="ARBA00023163"/>
    </source>
</evidence>
<dbReference type="HAMAP" id="MF_01479">
    <property type="entry name" value="WhiB"/>
    <property type="match status" value="1"/>
</dbReference>
<accession>Q83MS6</accession>
<dbReference type="AlphaFoldDB" id="Q83MS6"/>
<comment type="cofactor">
    <cofactor evidence="11">
        <name>[4Fe-4S] cluster</name>
        <dbReference type="ChEBI" id="CHEBI:49883"/>
    </cofactor>
    <text evidence="11">Binds 1 [4Fe-4S] cluster per subunit. Following nitrosylation of the [4Fe-4S] cluster binds 1 [4Fe-8(NO)] cluster per subunit.</text>
</comment>
<dbReference type="GO" id="GO:0047134">
    <property type="term" value="F:protein-disulfide reductase [NAD(P)H] activity"/>
    <property type="evidence" value="ECO:0007669"/>
    <property type="project" value="TreeGrafter"/>
</dbReference>
<keyword evidence="8 11" id="KW-0238">DNA-binding</keyword>
<dbReference type="Pfam" id="PF02467">
    <property type="entry name" value="Whib"/>
    <property type="match status" value="1"/>
</dbReference>
<dbReference type="GO" id="GO:0035731">
    <property type="term" value="F:dinitrosyl-iron complex binding"/>
    <property type="evidence" value="ECO:0007669"/>
    <property type="project" value="UniProtKB-UniRule"/>
</dbReference>
<evidence type="ECO:0000256" key="11">
    <source>
        <dbReference type="HAMAP-Rule" id="MF_01479"/>
    </source>
</evidence>
<dbReference type="PROSITE" id="PS51674">
    <property type="entry name" value="4FE4S_WBL"/>
    <property type="match status" value="1"/>
</dbReference>
<dbReference type="GO" id="GO:0005737">
    <property type="term" value="C:cytoplasm"/>
    <property type="evidence" value="ECO:0007669"/>
    <property type="project" value="UniProtKB-SubCell"/>
</dbReference>
<feature type="domain" description="4Fe-4S Wbl-type" evidence="12">
    <location>
        <begin position="51"/>
        <end position="113"/>
    </location>
</feature>
<dbReference type="PANTHER" id="PTHR38839:SF6">
    <property type="entry name" value="TRANSCRIPTIONAL REGULATOR WHIB1"/>
    <property type="match status" value="1"/>
</dbReference>
<feature type="binding site" evidence="11">
    <location>
        <position position="83"/>
    </location>
    <ligand>
        <name>[4Fe-4S] cluster</name>
        <dbReference type="ChEBI" id="CHEBI:49883"/>
    </ligand>
</feature>
<evidence type="ECO:0000256" key="2">
    <source>
        <dbReference type="ARBA" id="ARBA00006597"/>
    </source>
</evidence>
<evidence type="ECO:0000256" key="8">
    <source>
        <dbReference type="ARBA" id="ARBA00023125"/>
    </source>
</evidence>
<feature type="binding site" evidence="11">
    <location>
        <position position="89"/>
    </location>
    <ligand>
        <name>[4Fe-4S] cluster</name>
        <dbReference type="ChEBI" id="CHEBI:49883"/>
    </ligand>
</feature>
<evidence type="ECO:0000313" key="13">
    <source>
        <dbReference type="EMBL" id="AAO44715.1"/>
    </source>
</evidence>
<gene>
    <name evidence="13" type="primary">wblE</name>
    <name evidence="11" type="synonym">whiB</name>
    <name evidence="13" type="ordered locus">TWT_618</name>
</gene>
<evidence type="ECO:0000256" key="9">
    <source>
        <dbReference type="ARBA" id="ARBA00023157"/>
    </source>
</evidence>
<comment type="subcellular location">
    <subcellularLocation>
        <location evidence="1 11">Cytoplasm</location>
    </subcellularLocation>
</comment>
<dbReference type="KEGG" id="twh:TWT_618"/>
<organism evidence="13 14">
    <name type="scientific">Tropheryma whipplei (strain Twist)</name>
    <name type="common">Whipple's bacillus</name>
    <dbReference type="NCBI Taxonomy" id="203267"/>
    <lineage>
        <taxon>Bacteria</taxon>
        <taxon>Bacillati</taxon>
        <taxon>Actinomycetota</taxon>
        <taxon>Actinomycetes</taxon>
        <taxon>Micrococcales</taxon>
        <taxon>Tropherymataceae</taxon>
        <taxon>Tropheryma</taxon>
    </lineage>
</organism>
<evidence type="ECO:0000256" key="4">
    <source>
        <dbReference type="ARBA" id="ARBA00022723"/>
    </source>
</evidence>
<evidence type="ECO:0000313" key="14">
    <source>
        <dbReference type="Proteomes" id="UP000002200"/>
    </source>
</evidence>
<dbReference type="InterPro" id="IPR034768">
    <property type="entry name" value="4FE4S_WBL"/>
</dbReference>
<keyword evidence="4 11" id="KW-0479">Metal-binding</keyword>
<dbReference type="HOGENOM" id="CLU_1947903_0_0_11"/>
<reference evidence="13 14" key="1">
    <citation type="journal article" date="2003" name="Genome Res.">
        <title>Tropheryma whipplei twist: a human pathogenic Actinobacteria with a reduced genome.</title>
        <authorList>
            <person name="Raoult D."/>
            <person name="Ogata H."/>
            <person name="Audic S."/>
            <person name="Robert C."/>
            <person name="Suhre K."/>
            <person name="Drancourt M."/>
            <person name="Claverie J.-M."/>
        </authorList>
    </citation>
    <scope>NUCLEOTIDE SEQUENCE [LARGE SCALE GENOMIC DNA]</scope>
    <source>
        <strain evidence="13 14">Twist</strain>
    </source>
</reference>
<protein>
    <recommendedName>
        <fullName evidence="11">Transcriptional regulator WhiB</fullName>
    </recommendedName>
</protein>
<keyword evidence="3 11" id="KW-0004">4Fe-4S</keyword>
<sequence length="129" mass="14464">MRWDIILALGYQCKCVIAAEYLPAYGRICVVWGDSRWIFGGNVINWRDKAACLTVNPELFFPVGNTGAALEQIQRAKAVCARCTVANSCLQFALETNQDSGIWGGLSEEERRALKRRGNRARRANFKAH</sequence>
<dbReference type="EMBL" id="AE014184">
    <property type="protein sequence ID" value="AAO44715.1"/>
    <property type="molecule type" value="Genomic_DNA"/>
</dbReference>
<dbReference type="eggNOG" id="ENOG5032RSG">
    <property type="taxonomic scope" value="Bacteria"/>
</dbReference>
<evidence type="ECO:0000256" key="1">
    <source>
        <dbReference type="ARBA" id="ARBA00004496"/>
    </source>
</evidence>
<evidence type="ECO:0000259" key="12">
    <source>
        <dbReference type="PROSITE" id="PS51674"/>
    </source>
</evidence>
<comment type="PTM">
    <text evidence="11">The Fe-S cluster can be nitrosylated by nitric oxide (NO).</text>
</comment>
<dbReference type="GO" id="GO:0003677">
    <property type="term" value="F:DNA binding"/>
    <property type="evidence" value="ECO:0007669"/>
    <property type="project" value="UniProtKB-UniRule"/>
</dbReference>
<dbReference type="GO" id="GO:0045892">
    <property type="term" value="P:negative regulation of DNA-templated transcription"/>
    <property type="evidence" value="ECO:0007669"/>
    <property type="project" value="TreeGrafter"/>
</dbReference>
<keyword evidence="14" id="KW-1185">Reference proteome</keyword>
<evidence type="ECO:0000256" key="6">
    <source>
        <dbReference type="ARBA" id="ARBA00023014"/>
    </source>
</evidence>
<keyword evidence="5 11" id="KW-0408">Iron</keyword>
<evidence type="ECO:0000256" key="3">
    <source>
        <dbReference type="ARBA" id="ARBA00022485"/>
    </source>
</evidence>
<keyword evidence="10 11" id="KW-0804">Transcription</keyword>
<proteinExistence type="inferred from homology"/>
<keyword evidence="6 11" id="KW-0411">Iron-sulfur</keyword>